<evidence type="ECO:0000256" key="1">
    <source>
        <dbReference type="SAM" id="Phobius"/>
    </source>
</evidence>
<reference evidence="2 3" key="1">
    <citation type="submission" date="2020-08" db="EMBL/GenBank/DDBJ databases">
        <title>Genomic Encyclopedia of Type Strains, Phase IV (KMG-IV): sequencing the most valuable type-strain genomes for metagenomic binning, comparative biology and taxonomic classification.</title>
        <authorList>
            <person name="Goeker M."/>
        </authorList>
    </citation>
    <scope>NUCLEOTIDE SEQUENCE [LARGE SCALE GENOMIC DNA]</scope>
    <source>
        <strain evidence="2 3">DSM 102134</strain>
    </source>
</reference>
<evidence type="ECO:0000313" key="3">
    <source>
        <dbReference type="Proteomes" id="UP000535501"/>
    </source>
</evidence>
<dbReference type="EMBL" id="JACHEJ010000001">
    <property type="protein sequence ID" value="MBB6178616.1"/>
    <property type="molecule type" value="Genomic_DNA"/>
</dbReference>
<gene>
    <name evidence="2" type="ORF">HNQ75_000559</name>
</gene>
<keyword evidence="1" id="KW-0472">Membrane</keyword>
<sequence>MTIETWMAFCAATLAFVLLPGPLASLVARYALNKGRWTALVTVPAVSLGLGAAFAVAGLPILIVATALPGAVEPLAWLGLAYLMLYAVWSFQEPAARGRRAANDNLPEQERLATFVHLVRIPLRTARYVVALAALLVQFAAPVSGNMAVLMEMQALFLIAAAAGCLVHVIYPGWALERIRRPALPGPASHKMHTRFIARRAVTAGYRRIAA</sequence>
<organism evidence="2 3">
    <name type="scientific">Pseudorhizobium flavum</name>
    <dbReference type="NCBI Taxonomy" id="1335061"/>
    <lineage>
        <taxon>Bacteria</taxon>
        <taxon>Pseudomonadati</taxon>
        <taxon>Pseudomonadota</taxon>
        <taxon>Alphaproteobacteria</taxon>
        <taxon>Hyphomicrobiales</taxon>
        <taxon>Rhizobiaceae</taxon>
        <taxon>Rhizobium/Agrobacterium group</taxon>
        <taxon>Pseudorhizobium</taxon>
    </lineage>
</organism>
<keyword evidence="3" id="KW-1185">Reference proteome</keyword>
<dbReference type="Proteomes" id="UP000535501">
    <property type="component" value="Unassembled WGS sequence"/>
</dbReference>
<comment type="caution">
    <text evidence="2">The sequence shown here is derived from an EMBL/GenBank/DDBJ whole genome shotgun (WGS) entry which is preliminary data.</text>
</comment>
<feature type="transmembrane region" description="Helical" evidence="1">
    <location>
        <begin position="6"/>
        <end position="28"/>
    </location>
</feature>
<evidence type="ECO:0000313" key="2">
    <source>
        <dbReference type="EMBL" id="MBB6178616.1"/>
    </source>
</evidence>
<dbReference type="AlphaFoldDB" id="A0A7W9YWW4"/>
<dbReference type="RefSeq" id="WP_077546629.1">
    <property type="nucleotide sequence ID" value="NZ_CANLQM010000001.1"/>
</dbReference>
<keyword evidence="1" id="KW-0812">Transmembrane</keyword>
<feature type="transmembrane region" description="Helical" evidence="1">
    <location>
        <begin position="155"/>
        <end position="174"/>
    </location>
</feature>
<keyword evidence="1" id="KW-1133">Transmembrane helix</keyword>
<feature type="transmembrane region" description="Helical" evidence="1">
    <location>
        <begin position="128"/>
        <end position="149"/>
    </location>
</feature>
<protein>
    <submittedName>
        <fullName evidence="2">Threonine/homoserine/homoserine lactone efflux protein</fullName>
    </submittedName>
</protein>
<proteinExistence type="predicted"/>
<feature type="transmembrane region" description="Helical" evidence="1">
    <location>
        <begin position="74"/>
        <end position="91"/>
    </location>
</feature>
<feature type="transmembrane region" description="Helical" evidence="1">
    <location>
        <begin position="40"/>
        <end position="68"/>
    </location>
</feature>
<name>A0A7W9YWW4_9HYPH</name>
<accession>A0A7W9YWW4</accession>